<dbReference type="Proteomes" id="UP000069205">
    <property type="component" value="Chromosome"/>
</dbReference>
<organism evidence="1 2">
    <name type="scientific">Nitrospira moscoviensis</name>
    <dbReference type="NCBI Taxonomy" id="42253"/>
    <lineage>
        <taxon>Bacteria</taxon>
        <taxon>Pseudomonadati</taxon>
        <taxon>Nitrospirota</taxon>
        <taxon>Nitrospiria</taxon>
        <taxon>Nitrospirales</taxon>
        <taxon>Nitrospiraceae</taxon>
        <taxon>Nitrospira</taxon>
    </lineage>
</organism>
<keyword evidence="2" id="KW-1185">Reference proteome</keyword>
<dbReference type="KEGG" id="nmv:NITMOv2_4392"/>
<dbReference type="AlphaFoldDB" id="A0A0K2GJF7"/>
<dbReference type="OrthoDB" id="9793310at2"/>
<dbReference type="SUPFAM" id="SSF82171">
    <property type="entry name" value="DPP6 N-terminal domain-like"/>
    <property type="match status" value="1"/>
</dbReference>
<sequence>MATSTTHKRTYAIAGSLSLFWTIMVAVLMAGPALVAAEVKTDLGVYPEPSLQPLPQAGAKITDPVFGTRILRVTDASDGNSGAGTLYSYYPTFNKDNSYIAVRETLGYSRAKFFRFDPVNFTASGGFVLSSPPAGLQEYYLMWSGLYPNVTFGVGGHNIWQINVATQQSTLIKDLSSQGVGGYLTQMSKSLDDDVFAASIVNSGGTEAGFVVYKRSTNSVLLRRLASNVNEVQVDKSGDYLIVVYNDGSDDIYDLTATPPRLIAHLTGSNGFFHHDCGVGTVFTAAAGNALGYRRLANPTAIQLMVPGYWSYATQQDHFSMLADNEQWAVASRYSSSGGPVLRPFDNEIVKIATDGTDRVQRIAHHRSVAVNNNYNAQPKASVSRDGNFIAFTSNWGNPNGRTDMYIVQISASPTADIRPPATPVNLRIY</sequence>
<protein>
    <submittedName>
        <fullName evidence="1">Uncharacterized protein</fullName>
    </submittedName>
</protein>
<dbReference type="EMBL" id="CP011801">
    <property type="protein sequence ID" value="ALA60767.1"/>
    <property type="molecule type" value="Genomic_DNA"/>
</dbReference>
<name>A0A0K2GJF7_NITMO</name>
<proteinExistence type="predicted"/>
<evidence type="ECO:0000313" key="1">
    <source>
        <dbReference type="EMBL" id="ALA60767.1"/>
    </source>
</evidence>
<dbReference type="RefSeq" id="WP_145976451.1">
    <property type="nucleotide sequence ID" value="NZ_CP011801.1"/>
</dbReference>
<reference evidence="1 2" key="1">
    <citation type="journal article" date="2015" name="Proc. Natl. Acad. Sci. U.S.A.">
        <title>Expanded metabolic versatility of ubiquitous nitrite-oxidizing bacteria from the genus Nitrospira.</title>
        <authorList>
            <person name="Koch H."/>
            <person name="Lucker S."/>
            <person name="Albertsen M."/>
            <person name="Kitzinger K."/>
            <person name="Herbold C."/>
            <person name="Spieck E."/>
            <person name="Nielsen P.H."/>
            <person name="Wagner M."/>
            <person name="Daims H."/>
        </authorList>
    </citation>
    <scope>NUCLEOTIDE SEQUENCE [LARGE SCALE GENOMIC DNA]</scope>
    <source>
        <strain evidence="1 2">NSP M-1</strain>
    </source>
</reference>
<gene>
    <name evidence="1" type="ORF">NITMOv2_4392</name>
</gene>
<dbReference type="STRING" id="42253.NITMOv2_4392"/>
<evidence type="ECO:0000313" key="2">
    <source>
        <dbReference type="Proteomes" id="UP000069205"/>
    </source>
</evidence>
<dbReference type="PATRIC" id="fig|42253.5.peg.4333"/>
<accession>A0A0K2GJF7</accession>